<accession>A0A9Q0IFY7</accession>
<dbReference type="Gene3D" id="3.30.160.60">
    <property type="entry name" value="Classic Zinc Finger"/>
    <property type="match status" value="4"/>
</dbReference>
<protein>
    <recommendedName>
        <fullName evidence="10">C2H2-type domain-containing protein</fullName>
    </recommendedName>
</protein>
<dbReference type="InterPro" id="IPR036236">
    <property type="entry name" value="Znf_C2H2_sf"/>
</dbReference>
<dbReference type="GO" id="GO:0000981">
    <property type="term" value="F:DNA-binding transcription factor activity, RNA polymerase II-specific"/>
    <property type="evidence" value="ECO:0007669"/>
    <property type="project" value="TreeGrafter"/>
</dbReference>
<evidence type="ECO:0000256" key="8">
    <source>
        <dbReference type="PROSITE-ProRule" id="PRU00042"/>
    </source>
</evidence>
<dbReference type="SUPFAM" id="SSF57667">
    <property type="entry name" value="beta-beta-alpha zinc fingers"/>
    <property type="match status" value="2"/>
</dbReference>
<sequence>MWPPDPADTQLTLPGFGVSVYEEPEDFLPPLSPGVPCHALPPPRLGALGMRCLWKTSRSLDSLGLDFASFFHSSYKTDPSHTDGATEDGSHRHESCSRPPAAMSRSLGSYPPSSPSSASSSSSPSWRWTLTSPLCGFPAGQMSVAEEPRPPPGPRDEFPSIKREPADPPAPCEVGSFPRPPPGLHQDPVAPSPLCSPRGPWAPGTPGTSDTQEEPEGQLCRWVECCSAYGHQEELVRHIEKAHIDQRKGEEFTCLWAGCVRRHKPFNARYKLLIHMRVHSGEKPNKCMFEGCSKAFSRLENLKIHLRSHTGEKPYTCQHPCCLKAFSNSKGLSEGGALLMRPGPQPLPPPPEPRSGYPGPEASIWARSPLPSLSSPGHTGAG</sequence>
<dbReference type="Pfam" id="PF23561">
    <property type="entry name" value="zf-C2H2_15"/>
    <property type="match status" value="1"/>
</dbReference>
<keyword evidence="7" id="KW-0539">Nucleus</keyword>
<dbReference type="Proteomes" id="UP001148018">
    <property type="component" value="Unassembled WGS sequence"/>
</dbReference>
<evidence type="ECO:0000256" key="6">
    <source>
        <dbReference type="ARBA" id="ARBA00022833"/>
    </source>
</evidence>
<evidence type="ECO:0000256" key="2">
    <source>
        <dbReference type="ARBA" id="ARBA00010831"/>
    </source>
</evidence>
<gene>
    <name evidence="11" type="ORF">NHX12_004874</name>
</gene>
<keyword evidence="3" id="KW-0479">Metal-binding</keyword>
<evidence type="ECO:0000256" key="9">
    <source>
        <dbReference type="SAM" id="MobiDB-lite"/>
    </source>
</evidence>
<dbReference type="GO" id="GO:0008270">
    <property type="term" value="F:zinc ion binding"/>
    <property type="evidence" value="ECO:0007669"/>
    <property type="project" value="UniProtKB-KW"/>
</dbReference>
<dbReference type="SMART" id="SM00355">
    <property type="entry name" value="ZnF_C2H2"/>
    <property type="match status" value="3"/>
</dbReference>
<name>A0A9Q0IFY7_9TELE</name>
<dbReference type="AlphaFoldDB" id="A0A9Q0IFY7"/>
<comment type="similarity">
    <text evidence="2">Belongs to the GLI C2H2-type zinc-finger protein family.</text>
</comment>
<evidence type="ECO:0000256" key="3">
    <source>
        <dbReference type="ARBA" id="ARBA00022723"/>
    </source>
</evidence>
<dbReference type="EMBL" id="JANIIK010000111">
    <property type="protein sequence ID" value="KAJ3595571.1"/>
    <property type="molecule type" value="Genomic_DNA"/>
</dbReference>
<keyword evidence="4" id="KW-0677">Repeat</keyword>
<keyword evidence="12" id="KW-1185">Reference proteome</keyword>
<dbReference type="FunFam" id="3.30.160.60:FF:000031">
    <property type="entry name" value="GLI family zinc finger 3"/>
    <property type="match status" value="1"/>
</dbReference>
<evidence type="ECO:0000256" key="5">
    <source>
        <dbReference type="ARBA" id="ARBA00022771"/>
    </source>
</evidence>
<evidence type="ECO:0000256" key="7">
    <source>
        <dbReference type="ARBA" id="ARBA00023242"/>
    </source>
</evidence>
<evidence type="ECO:0000259" key="10">
    <source>
        <dbReference type="PROSITE" id="PS50157"/>
    </source>
</evidence>
<comment type="subcellular location">
    <subcellularLocation>
        <location evidence="1">Nucleus</location>
    </subcellularLocation>
</comment>
<evidence type="ECO:0000313" key="11">
    <source>
        <dbReference type="EMBL" id="KAJ3595571.1"/>
    </source>
</evidence>
<dbReference type="PROSITE" id="PS50157">
    <property type="entry name" value="ZINC_FINGER_C2H2_2"/>
    <property type="match status" value="2"/>
</dbReference>
<evidence type="ECO:0000313" key="12">
    <source>
        <dbReference type="Proteomes" id="UP001148018"/>
    </source>
</evidence>
<dbReference type="InterPro" id="IPR013087">
    <property type="entry name" value="Znf_C2H2_type"/>
</dbReference>
<dbReference type="FunFam" id="3.30.160.60:FF:000048">
    <property type="entry name" value="GLI family zinc finger 3"/>
    <property type="match status" value="1"/>
</dbReference>
<organism evidence="11 12">
    <name type="scientific">Muraenolepis orangiensis</name>
    <name type="common">Patagonian moray cod</name>
    <dbReference type="NCBI Taxonomy" id="630683"/>
    <lineage>
        <taxon>Eukaryota</taxon>
        <taxon>Metazoa</taxon>
        <taxon>Chordata</taxon>
        <taxon>Craniata</taxon>
        <taxon>Vertebrata</taxon>
        <taxon>Euteleostomi</taxon>
        <taxon>Actinopterygii</taxon>
        <taxon>Neopterygii</taxon>
        <taxon>Teleostei</taxon>
        <taxon>Neoteleostei</taxon>
        <taxon>Acanthomorphata</taxon>
        <taxon>Zeiogadaria</taxon>
        <taxon>Gadariae</taxon>
        <taxon>Gadiformes</taxon>
        <taxon>Muraenolepidoidei</taxon>
        <taxon>Muraenolepididae</taxon>
        <taxon>Muraenolepis</taxon>
    </lineage>
</organism>
<feature type="domain" description="C2H2-type" evidence="10">
    <location>
        <begin position="252"/>
        <end position="284"/>
    </location>
</feature>
<dbReference type="PROSITE" id="PS00028">
    <property type="entry name" value="ZINC_FINGER_C2H2_1"/>
    <property type="match status" value="2"/>
</dbReference>
<dbReference type="GO" id="GO:0005634">
    <property type="term" value="C:nucleus"/>
    <property type="evidence" value="ECO:0007669"/>
    <property type="project" value="UniProtKB-SubCell"/>
</dbReference>
<dbReference type="GO" id="GO:0000978">
    <property type="term" value="F:RNA polymerase II cis-regulatory region sequence-specific DNA binding"/>
    <property type="evidence" value="ECO:0007669"/>
    <property type="project" value="TreeGrafter"/>
</dbReference>
<feature type="region of interest" description="Disordered" evidence="9">
    <location>
        <begin position="76"/>
        <end position="125"/>
    </location>
</feature>
<dbReference type="PANTHER" id="PTHR45718:SF3">
    <property type="entry name" value="ZINC FINGER PROTEIN GLIS1"/>
    <property type="match status" value="1"/>
</dbReference>
<dbReference type="InterPro" id="IPR056436">
    <property type="entry name" value="Znf-C2H2_ZIC1-5/GLI1-3-like"/>
</dbReference>
<reference evidence="11" key="1">
    <citation type="submission" date="2022-07" db="EMBL/GenBank/DDBJ databases">
        <title>Chromosome-level genome of Muraenolepis orangiensis.</title>
        <authorList>
            <person name="Kim J."/>
        </authorList>
    </citation>
    <scope>NUCLEOTIDE SEQUENCE</scope>
    <source>
        <strain evidence="11">KU_S4_2022</strain>
        <tissue evidence="11">Muscle</tissue>
    </source>
</reference>
<dbReference type="FunFam" id="3.30.160.60:FF:000453">
    <property type="entry name" value="GLIS family zinc finger 3"/>
    <property type="match status" value="1"/>
</dbReference>
<dbReference type="InterPro" id="IPR043359">
    <property type="entry name" value="GLI-like"/>
</dbReference>
<feature type="compositionally biased region" description="Low complexity" evidence="9">
    <location>
        <begin position="104"/>
        <end position="125"/>
    </location>
</feature>
<evidence type="ECO:0000256" key="4">
    <source>
        <dbReference type="ARBA" id="ARBA00022737"/>
    </source>
</evidence>
<feature type="domain" description="C2H2-type" evidence="10">
    <location>
        <begin position="285"/>
        <end position="314"/>
    </location>
</feature>
<feature type="compositionally biased region" description="Polar residues" evidence="9">
    <location>
        <begin position="371"/>
        <end position="382"/>
    </location>
</feature>
<comment type="caution">
    <text evidence="11">The sequence shown here is derived from an EMBL/GenBank/DDBJ whole genome shotgun (WGS) entry which is preliminary data.</text>
</comment>
<feature type="region of interest" description="Disordered" evidence="9">
    <location>
        <begin position="334"/>
        <end position="382"/>
    </location>
</feature>
<evidence type="ECO:0000256" key="1">
    <source>
        <dbReference type="ARBA" id="ARBA00004123"/>
    </source>
</evidence>
<feature type="compositionally biased region" description="Pro residues" evidence="9">
    <location>
        <begin position="343"/>
        <end position="353"/>
    </location>
</feature>
<dbReference type="OrthoDB" id="3214149at2759"/>
<keyword evidence="5 8" id="KW-0863">Zinc-finger</keyword>
<dbReference type="PANTHER" id="PTHR45718">
    <property type="entry name" value="TRANSCRIPTIONAL ACTIVATOR CUBITUS INTERRUPTUS"/>
    <property type="match status" value="1"/>
</dbReference>
<keyword evidence="6" id="KW-0862">Zinc</keyword>
<proteinExistence type="inferred from homology"/>
<feature type="compositionally biased region" description="Basic and acidic residues" evidence="9">
    <location>
        <begin position="146"/>
        <end position="166"/>
    </location>
</feature>
<feature type="region of interest" description="Disordered" evidence="9">
    <location>
        <begin position="139"/>
        <end position="214"/>
    </location>
</feature>